<name>A0A2I0WJ87_9ASPA</name>
<reference evidence="1 2" key="1">
    <citation type="journal article" date="2016" name="Sci. Rep.">
        <title>The Dendrobium catenatum Lindl. genome sequence provides insights into polysaccharide synthase, floral development and adaptive evolution.</title>
        <authorList>
            <person name="Zhang G.Q."/>
            <person name="Xu Q."/>
            <person name="Bian C."/>
            <person name="Tsai W.C."/>
            <person name="Yeh C.M."/>
            <person name="Liu K.W."/>
            <person name="Yoshida K."/>
            <person name="Zhang L.S."/>
            <person name="Chang S.B."/>
            <person name="Chen F."/>
            <person name="Shi Y."/>
            <person name="Su Y.Y."/>
            <person name="Zhang Y.Q."/>
            <person name="Chen L.J."/>
            <person name="Yin Y."/>
            <person name="Lin M."/>
            <person name="Huang H."/>
            <person name="Deng H."/>
            <person name="Wang Z.W."/>
            <person name="Zhu S.L."/>
            <person name="Zhao X."/>
            <person name="Deng C."/>
            <person name="Niu S.C."/>
            <person name="Huang J."/>
            <person name="Wang M."/>
            <person name="Liu G.H."/>
            <person name="Yang H.J."/>
            <person name="Xiao X.J."/>
            <person name="Hsiao Y.Y."/>
            <person name="Wu W.L."/>
            <person name="Chen Y.Y."/>
            <person name="Mitsuda N."/>
            <person name="Ohme-Takagi M."/>
            <person name="Luo Y.B."/>
            <person name="Van de Peer Y."/>
            <person name="Liu Z.J."/>
        </authorList>
    </citation>
    <scope>NUCLEOTIDE SEQUENCE [LARGE SCALE GENOMIC DNA]</scope>
    <source>
        <tissue evidence="1">The whole plant</tissue>
    </source>
</reference>
<dbReference type="AlphaFoldDB" id="A0A2I0WJ87"/>
<proteinExistence type="predicted"/>
<sequence length="115" mass="12818">MKGIKFKYHTAPRRRILYRRDIGGVNAVKPNLYMYNTAMPISSSAKMRGVLRGHRNAQSSAMPLHYSCNQPRHDLLVKRCVNSLNSGSTSASVVEDEILLRCSVSSFYGCHSASV</sequence>
<evidence type="ECO:0000313" key="1">
    <source>
        <dbReference type="EMBL" id="PKU75708.1"/>
    </source>
</evidence>
<dbReference type="EMBL" id="KZ502577">
    <property type="protein sequence ID" value="PKU75708.1"/>
    <property type="molecule type" value="Genomic_DNA"/>
</dbReference>
<accession>A0A2I0WJ87</accession>
<reference evidence="1 2" key="2">
    <citation type="journal article" date="2017" name="Nature">
        <title>The Apostasia genome and the evolution of orchids.</title>
        <authorList>
            <person name="Zhang G.Q."/>
            <person name="Liu K.W."/>
            <person name="Li Z."/>
            <person name="Lohaus R."/>
            <person name="Hsiao Y.Y."/>
            <person name="Niu S.C."/>
            <person name="Wang J.Y."/>
            <person name="Lin Y.C."/>
            <person name="Xu Q."/>
            <person name="Chen L.J."/>
            <person name="Yoshida K."/>
            <person name="Fujiwara S."/>
            <person name="Wang Z.W."/>
            <person name="Zhang Y.Q."/>
            <person name="Mitsuda N."/>
            <person name="Wang M."/>
            <person name="Liu G.H."/>
            <person name="Pecoraro L."/>
            <person name="Huang H.X."/>
            <person name="Xiao X.J."/>
            <person name="Lin M."/>
            <person name="Wu X.Y."/>
            <person name="Wu W.L."/>
            <person name="Chen Y.Y."/>
            <person name="Chang S.B."/>
            <person name="Sakamoto S."/>
            <person name="Ohme-Takagi M."/>
            <person name="Yagi M."/>
            <person name="Zeng S.J."/>
            <person name="Shen C.Y."/>
            <person name="Yeh C.M."/>
            <person name="Luo Y.B."/>
            <person name="Tsai W.C."/>
            <person name="Van de Peer Y."/>
            <person name="Liu Z.J."/>
        </authorList>
    </citation>
    <scope>NUCLEOTIDE SEQUENCE [LARGE SCALE GENOMIC DNA]</scope>
    <source>
        <tissue evidence="1">The whole plant</tissue>
    </source>
</reference>
<keyword evidence="2" id="KW-1185">Reference proteome</keyword>
<gene>
    <name evidence="1" type="ORF">MA16_Dca015588</name>
</gene>
<protein>
    <submittedName>
        <fullName evidence="1">Uncharacterized protein</fullName>
    </submittedName>
</protein>
<evidence type="ECO:0000313" key="2">
    <source>
        <dbReference type="Proteomes" id="UP000233837"/>
    </source>
</evidence>
<organism evidence="1 2">
    <name type="scientific">Dendrobium catenatum</name>
    <dbReference type="NCBI Taxonomy" id="906689"/>
    <lineage>
        <taxon>Eukaryota</taxon>
        <taxon>Viridiplantae</taxon>
        <taxon>Streptophyta</taxon>
        <taxon>Embryophyta</taxon>
        <taxon>Tracheophyta</taxon>
        <taxon>Spermatophyta</taxon>
        <taxon>Magnoliopsida</taxon>
        <taxon>Liliopsida</taxon>
        <taxon>Asparagales</taxon>
        <taxon>Orchidaceae</taxon>
        <taxon>Epidendroideae</taxon>
        <taxon>Malaxideae</taxon>
        <taxon>Dendrobiinae</taxon>
        <taxon>Dendrobium</taxon>
    </lineage>
</organism>
<dbReference type="Proteomes" id="UP000233837">
    <property type="component" value="Unassembled WGS sequence"/>
</dbReference>